<organism evidence="1 2">
    <name type="scientific">Protopolystoma xenopodis</name>
    <dbReference type="NCBI Taxonomy" id="117903"/>
    <lineage>
        <taxon>Eukaryota</taxon>
        <taxon>Metazoa</taxon>
        <taxon>Spiralia</taxon>
        <taxon>Lophotrochozoa</taxon>
        <taxon>Platyhelminthes</taxon>
        <taxon>Monogenea</taxon>
        <taxon>Polyopisthocotylea</taxon>
        <taxon>Polystomatidea</taxon>
        <taxon>Polystomatidae</taxon>
        <taxon>Protopolystoma</taxon>
    </lineage>
</organism>
<reference evidence="1" key="1">
    <citation type="submission" date="2018-11" db="EMBL/GenBank/DDBJ databases">
        <authorList>
            <consortium name="Pathogen Informatics"/>
        </authorList>
    </citation>
    <scope>NUCLEOTIDE SEQUENCE</scope>
</reference>
<gene>
    <name evidence="1" type="ORF">PXEA_LOCUS34749</name>
</gene>
<protein>
    <submittedName>
        <fullName evidence="1">Uncharacterized protein</fullName>
    </submittedName>
</protein>
<comment type="caution">
    <text evidence="1">The sequence shown here is derived from an EMBL/GenBank/DDBJ whole genome shotgun (WGS) entry which is preliminary data.</text>
</comment>
<proteinExistence type="predicted"/>
<sequence length="43" mass="4688">MKIHADAVSEAISFDSSHMTTASKRGNIVTTKFKLKSQASEFS</sequence>
<name>A0A448XNY9_9PLAT</name>
<dbReference type="AlphaFoldDB" id="A0A448XNY9"/>
<keyword evidence="2" id="KW-1185">Reference proteome</keyword>
<dbReference type="EMBL" id="CAAALY010268787">
    <property type="protein sequence ID" value="VEL41309.1"/>
    <property type="molecule type" value="Genomic_DNA"/>
</dbReference>
<dbReference type="Proteomes" id="UP000784294">
    <property type="component" value="Unassembled WGS sequence"/>
</dbReference>
<evidence type="ECO:0000313" key="2">
    <source>
        <dbReference type="Proteomes" id="UP000784294"/>
    </source>
</evidence>
<evidence type="ECO:0000313" key="1">
    <source>
        <dbReference type="EMBL" id="VEL41309.1"/>
    </source>
</evidence>
<accession>A0A448XNY9</accession>